<dbReference type="PROSITE" id="PS51294">
    <property type="entry name" value="HTH_MYB"/>
    <property type="match status" value="1"/>
</dbReference>
<evidence type="ECO:0000256" key="1">
    <source>
        <dbReference type="ARBA" id="ARBA00023125"/>
    </source>
</evidence>
<dbReference type="PANTHER" id="PTHR47122">
    <property type="entry name" value="MYB-LIKE DNA-BINDING DOMAIN CONTAINING PROTEIN, EXPRESSED"/>
    <property type="match status" value="1"/>
</dbReference>
<dbReference type="AlphaFoldDB" id="A0A1B6QKK6"/>
<dbReference type="FunCoup" id="A0A1B6QKK6">
    <property type="interactions" value="12"/>
</dbReference>
<gene>
    <name evidence="4" type="ORF">SORBI_3001G235200</name>
</gene>
<name>A0A1B6QKK6_SORBI</name>
<dbReference type="EMBL" id="CM000760">
    <property type="protein sequence ID" value="KXG38446.1"/>
    <property type="molecule type" value="Genomic_DNA"/>
</dbReference>
<dbReference type="OMA" id="PDANDGQ"/>
<accession>A0A1B6QKK6</accession>
<dbReference type="GO" id="GO:0003677">
    <property type="term" value="F:DNA binding"/>
    <property type="evidence" value="ECO:0007669"/>
    <property type="project" value="UniProtKB-KW"/>
</dbReference>
<dbReference type="ExpressionAtlas" id="A0A1B6QKK6">
    <property type="expression patterns" value="baseline"/>
</dbReference>
<reference evidence="4 5" key="1">
    <citation type="journal article" date="2009" name="Nature">
        <title>The Sorghum bicolor genome and the diversification of grasses.</title>
        <authorList>
            <person name="Paterson A.H."/>
            <person name="Bowers J.E."/>
            <person name="Bruggmann R."/>
            <person name="Dubchak I."/>
            <person name="Grimwood J."/>
            <person name="Gundlach H."/>
            <person name="Haberer G."/>
            <person name="Hellsten U."/>
            <person name="Mitros T."/>
            <person name="Poliakov A."/>
            <person name="Schmutz J."/>
            <person name="Spannagl M."/>
            <person name="Tang H."/>
            <person name="Wang X."/>
            <person name="Wicker T."/>
            <person name="Bharti A.K."/>
            <person name="Chapman J."/>
            <person name="Feltus F.A."/>
            <person name="Gowik U."/>
            <person name="Grigoriev I.V."/>
            <person name="Lyons E."/>
            <person name="Maher C.A."/>
            <person name="Martis M."/>
            <person name="Narechania A."/>
            <person name="Otillar R.P."/>
            <person name="Penning B.W."/>
            <person name="Salamov A.A."/>
            <person name="Wang Y."/>
            <person name="Zhang L."/>
            <person name="Carpita N.C."/>
            <person name="Freeling M."/>
            <person name="Gingle A.R."/>
            <person name="Hash C.T."/>
            <person name="Keller B."/>
            <person name="Klein P."/>
            <person name="Kresovich S."/>
            <person name="McCann M.C."/>
            <person name="Ming R."/>
            <person name="Peterson D.G."/>
            <person name="Mehboob-ur-Rahman"/>
            <person name="Ware D."/>
            <person name="Westhoff P."/>
            <person name="Mayer K.F."/>
            <person name="Messing J."/>
            <person name="Rokhsar D.S."/>
        </authorList>
    </citation>
    <scope>NUCLEOTIDE SEQUENCE [LARGE SCALE GENOMIC DNA]</scope>
    <source>
        <strain evidence="5">cv. BTx623</strain>
    </source>
</reference>
<keyword evidence="1" id="KW-0238">DNA-binding</keyword>
<evidence type="ECO:0000259" key="2">
    <source>
        <dbReference type="PROSITE" id="PS50090"/>
    </source>
</evidence>
<dbReference type="CDD" id="cd11660">
    <property type="entry name" value="SANT_TRF"/>
    <property type="match status" value="1"/>
</dbReference>
<dbReference type="InterPro" id="IPR009057">
    <property type="entry name" value="Homeodomain-like_sf"/>
</dbReference>
<evidence type="ECO:0000259" key="3">
    <source>
        <dbReference type="PROSITE" id="PS51294"/>
    </source>
</evidence>
<feature type="domain" description="HTH myb-type" evidence="3">
    <location>
        <begin position="130"/>
        <end position="188"/>
    </location>
</feature>
<proteinExistence type="predicted"/>
<sequence>MLVALRSSRLLTSHHNADRAFRMEQQQAIYGFLGELQMENYRAREEDVDVWILRLLEEGSVDAANLNDCCLSGDLPAPSPSPDANDNGHVGIYRIDAELLNFNYLTGPRKSGPRGTRKRRTSPWNSMFYTSRKNNSRWTAKEVERLVQGVSKFGVGRWTNLKQNFFKRSIRTAVNLKDKWRNLLKTYQVHKKLHSCILNHRWWNGSGSWQKNNKCSTYRNDDLVIV</sequence>
<protein>
    <submittedName>
        <fullName evidence="4">Uncharacterized protein</fullName>
    </submittedName>
</protein>
<dbReference type="InParanoid" id="A0A1B6QKK6"/>
<evidence type="ECO:0000313" key="5">
    <source>
        <dbReference type="Proteomes" id="UP000000768"/>
    </source>
</evidence>
<dbReference type="Gene3D" id="1.10.246.220">
    <property type="match status" value="1"/>
</dbReference>
<dbReference type="Pfam" id="PF00249">
    <property type="entry name" value="Myb_DNA-binding"/>
    <property type="match status" value="1"/>
</dbReference>
<dbReference type="PANTHER" id="PTHR47122:SF14">
    <property type="entry name" value="MYB-LIKE DNA-BINDING DOMAIN CONTAINING PROTEIN, EXPRESSED"/>
    <property type="match status" value="1"/>
</dbReference>
<dbReference type="InterPro" id="IPR017930">
    <property type="entry name" value="Myb_dom"/>
</dbReference>
<dbReference type="Gramene" id="KXG38446">
    <property type="protein sequence ID" value="KXG38446"/>
    <property type="gene ID" value="SORBI_3001G235200"/>
</dbReference>
<feature type="domain" description="Myb-like" evidence="2">
    <location>
        <begin position="130"/>
        <end position="184"/>
    </location>
</feature>
<reference evidence="5" key="2">
    <citation type="journal article" date="2018" name="Plant J.">
        <title>The Sorghum bicolor reference genome: improved assembly, gene annotations, a transcriptome atlas, and signatures of genome organization.</title>
        <authorList>
            <person name="McCormick R.F."/>
            <person name="Truong S.K."/>
            <person name="Sreedasyam A."/>
            <person name="Jenkins J."/>
            <person name="Shu S."/>
            <person name="Sims D."/>
            <person name="Kennedy M."/>
            <person name="Amirebrahimi M."/>
            <person name="Weers B.D."/>
            <person name="McKinley B."/>
            <person name="Mattison A."/>
            <person name="Morishige D.T."/>
            <person name="Grimwood J."/>
            <person name="Schmutz J."/>
            <person name="Mullet J.E."/>
        </authorList>
    </citation>
    <scope>NUCLEOTIDE SEQUENCE [LARGE SCALE GENOMIC DNA]</scope>
    <source>
        <strain evidence="5">cv. BTx623</strain>
    </source>
</reference>
<dbReference type="InterPro" id="IPR001005">
    <property type="entry name" value="SANT/Myb"/>
</dbReference>
<keyword evidence="5" id="KW-1185">Reference proteome</keyword>
<evidence type="ECO:0000313" key="4">
    <source>
        <dbReference type="EMBL" id="KXG38446.1"/>
    </source>
</evidence>
<dbReference type="Proteomes" id="UP000000768">
    <property type="component" value="Chromosome 1"/>
</dbReference>
<dbReference type="SUPFAM" id="SSF46689">
    <property type="entry name" value="Homeodomain-like"/>
    <property type="match status" value="1"/>
</dbReference>
<organism evidence="4 5">
    <name type="scientific">Sorghum bicolor</name>
    <name type="common">Sorghum</name>
    <name type="synonym">Sorghum vulgare</name>
    <dbReference type="NCBI Taxonomy" id="4558"/>
    <lineage>
        <taxon>Eukaryota</taxon>
        <taxon>Viridiplantae</taxon>
        <taxon>Streptophyta</taxon>
        <taxon>Embryophyta</taxon>
        <taxon>Tracheophyta</taxon>
        <taxon>Spermatophyta</taxon>
        <taxon>Magnoliopsida</taxon>
        <taxon>Liliopsida</taxon>
        <taxon>Poales</taxon>
        <taxon>Poaceae</taxon>
        <taxon>PACMAD clade</taxon>
        <taxon>Panicoideae</taxon>
        <taxon>Andropogonodae</taxon>
        <taxon>Andropogoneae</taxon>
        <taxon>Sorghinae</taxon>
        <taxon>Sorghum</taxon>
    </lineage>
</organism>
<dbReference type="PROSITE" id="PS50090">
    <property type="entry name" value="MYB_LIKE"/>
    <property type="match status" value="1"/>
</dbReference>
<dbReference type="SMART" id="SM00717">
    <property type="entry name" value="SANT"/>
    <property type="match status" value="1"/>
</dbReference>